<sequence length="165" mass="18173">MADHEVSDDKFEIDATIKMQDSNGSTKTIRIDQAKLMDQFFIQRDLSSISDKPFFKIATVEWGYGFIEQVNGQDSVKDIPTDSLGLDTVLAENVPARSYPNNIITLRCVLPAGTVTKGSVYHFSALNVKDGKGNSIIKAVVLPIPVTSERLLQFDLEIRKIPAGA</sequence>
<reference evidence="1" key="1">
    <citation type="journal article" date="2015" name="MBio">
        <title>Eco-Evolutionary Dynamics of Episomes among Ecologically Cohesive Bacterial Populations.</title>
        <authorList>
            <person name="Xue H."/>
            <person name="Cordero O.X."/>
            <person name="Camas F.M."/>
            <person name="Trimble W."/>
            <person name="Meyer F."/>
            <person name="Guglielmini J."/>
            <person name="Rocha E.P."/>
            <person name="Polz M.F."/>
        </authorList>
    </citation>
    <scope>NUCLEOTIDE SEQUENCE</scope>
    <source>
        <strain evidence="1">FF_61</strain>
    </source>
</reference>
<evidence type="ECO:0000313" key="1">
    <source>
        <dbReference type="EMBL" id="AKN37067.1"/>
    </source>
</evidence>
<name>A0A0H3ZRL7_9VIBR</name>
<dbReference type="EMBL" id="KP795522">
    <property type="protein sequence ID" value="AKN37067.1"/>
    <property type="molecule type" value="Genomic_DNA"/>
</dbReference>
<organism evidence="1">
    <name type="scientific">Vibrio cyclitrophicus</name>
    <dbReference type="NCBI Taxonomy" id="47951"/>
    <lineage>
        <taxon>Bacteria</taxon>
        <taxon>Pseudomonadati</taxon>
        <taxon>Pseudomonadota</taxon>
        <taxon>Gammaproteobacteria</taxon>
        <taxon>Vibrionales</taxon>
        <taxon>Vibrionaceae</taxon>
        <taxon>Vibrio</taxon>
    </lineage>
</organism>
<dbReference type="AlphaFoldDB" id="A0A0H3ZRL7"/>
<accession>A0A0H3ZRL7</accession>
<protein>
    <submittedName>
        <fullName evidence="1">Uncharacterized protein</fullName>
    </submittedName>
</protein>
<proteinExistence type="predicted"/>